<reference evidence="2" key="1">
    <citation type="submission" date="2014-09" db="EMBL/GenBank/DDBJ databases">
        <authorList>
            <person name="Magalhaes I.L.F."/>
            <person name="Oliveira U."/>
            <person name="Santos F.R."/>
            <person name="Vidigal T.H.D.A."/>
            <person name="Brescovit A.D."/>
            <person name="Santos A.J."/>
        </authorList>
    </citation>
    <scope>NUCLEOTIDE SEQUENCE</scope>
    <source>
        <tissue evidence="2">Shoot tissue taken approximately 20 cm above the soil surface</tissue>
    </source>
</reference>
<feature type="compositionally biased region" description="Basic residues" evidence="1">
    <location>
        <begin position="11"/>
        <end position="20"/>
    </location>
</feature>
<reference evidence="2" key="2">
    <citation type="journal article" date="2015" name="Data Brief">
        <title>Shoot transcriptome of the giant reed, Arundo donax.</title>
        <authorList>
            <person name="Barrero R.A."/>
            <person name="Guerrero F.D."/>
            <person name="Moolhuijzen P."/>
            <person name="Goolsby J.A."/>
            <person name="Tidwell J."/>
            <person name="Bellgard S.E."/>
            <person name="Bellgard M.I."/>
        </authorList>
    </citation>
    <scope>NUCLEOTIDE SEQUENCE</scope>
    <source>
        <tissue evidence="2">Shoot tissue taken approximately 20 cm above the soil surface</tissue>
    </source>
</reference>
<accession>A0A0A8YDT6</accession>
<dbReference type="AlphaFoldDB" id="A0A0A8YDT6"/>
<proteinExistence type="predicted"/>
<sequence length="20" mass="2625">MRQARGEGTPRRRWRWRRGR</sequence>
<evidence type="ECO:0000313" key="2">
    <source>
        <dbReference type="EMBL" id="JAD21272.1"/>
    </source>
</evidence>
<organism evidence="2">
    <name type="scientific">Arundo donax</name>
    <name type="common">Giant reed</name>
    <name type="synonym">Donax arundinaceus</name>
    <dbReference type="NCBI Taxonomy" id="35708"/>
    <lineage>
        <taxon>Eukaryota</taxon>
        <taxon>Viridiplantae</taxon>
        <taxon>Streptophyta</taxon>
        <taxon>Embryophyta</taxon>
        <taxon>Tracheophyta</taxon>
        <taxon>Spermatophyta</taxon>
        <taxon>Magnoliopsida</taxon>
        <taxon>Liliopsida</taxon>
        <taxon>Poales</taxon>
        <taxon>Poaceae</taxon>
        <taxon>PACMAD clade</taxon>
        <taxon>Arundinoideae</taxon>
        <taxon>Arundineae</taxon>
        <taxon>Arundo</taxon>
    </lineage>
</organism>
<feature type="compositionally biased region" description="Basic and acidic residues" evidence="1">
    <location>
        <begin position="1"/>
        <end position="10"/>
    </location>
</feature>
<protein>
    <submittedName>
        <fullName evidence="2">Uncharacterized protein</fullName>
    </submittedName>
</protein>
<dbReference type="EMBL" id="GBRH01276623">
    <property type="protein sequence ID" value="JAD21272.1"/>
    <property type="molecule type" value="Transcribed_RNA"/>
</dbReference>
<evidence type="ECO:0000256" key="1">
    <source>
        <dbReference type="SAM" id="MobiDB-lite"/>
    </source>
</evidence>
<feature type="region of interest" description="Disordered" evidence="1">
    <location>
        <begin position="1"/>
        <end position="20"/>
    </location>
</feature>
<name>A0A0A8YDT6_ARUDO</name>